<dbReference type="AlphaFoldDB" id="A0AAG5DBS8"/>
<dbReference type="EnsemblMetazoa" id="ENSAATROPT009009">
    <property type="protein sequence ID" value="ENSAATROPP008138"/>
    <property type="gene ID" value="ENSAATROPG007340"/>
</dbReference>
<feature type="coiled-coil region" evidence="8">
    <location>
        <begin position="204"/>
        <end position="245"/>
    </location>
</feature>
<accession>A0AAG5DBS8</accession>
<dbReference type="Proteomes" id="UP000075880">
    <property type="component" value="Unassembled WGS sequence"/>
</dbReference>
<evidence type="ECO:0000256" key="2">
    <source>
        <dbReference type="ARBA" id="ARBA00004300"/>
    </source>
</evidence>
<keyword evidence="11" id="KW-1185">Reference proteome</keyword>
<feature type="compositionally biased region" description="Basic and acidic residues" evidence="9">
    <location>
        <begin position="110"/>
        <end position="122"/>
    </location>
</feature>
<evidence type="ECO:0000256" key="5">
    <source>
        <dbReference type="ARBA" id="ARBA00023054"/>
    </source>
</evidence>
<evidence type="ECO:0000256" key="6">
    <source>
        <dbReference type="ARBA" id="ARBA00023212"/>
    </source>
</evidence>
<dbReference type="GO" id="GO:0035869">
    <property type="term" value="C:ciliary transition zone"/>
    <property type="evidence" value="ECO:0007669"/>
    <property type="project" value="TreeGrafter"/>
</dbReference>
<dbReference type="GO" id="GO:1905515">
    <property type="term" value="P:non-motile cilium assembly"/>
    <property type="evidence" value="ECO:0007669"/>
    <property type="project" value="TreeGrafter"/>
</dbReference>
<dbReference type="GO" id="GO:1905349">
    <property type="term" value="P:ciliary transition zone assembly"/>
    <property type="evidence" value="ECO:0007669"/>
    <property type="project" value="TreeGrafter"/>
</dbReference>
<evidence type="ECO:0000256" key="1">
    <source>
        <dbReference type="ARBA" id="ARBA00004120"/>
    </source>
</evidence>
<keyword evidence="5 8" id="KW-0175">Coiled coil</keyword>
<keyword evidence="7" id="KW-0966">Cell projection</keyword>
<proteinExistence type="predicted"/>
<protein>
    <submittedName>
        <fullName evidence="10">Uncharacterized protein</fullName>
    </submittedName>
</protein>
<evidence type="ECO:0000256" key="4">
    <source>
        <dbReference type="ARBA" id="ARBA00022794"/>
    </source>
</evidence>
<evidence type="ECO:0000313" key="11">
    <source>
        <dbReference type="Proteomes" id="UP000075880"/>
    </source>
</evidence>
<dbReference type="PANTHER" id="PTHR18879">
    <property type="entry name" value="CENTROSOMAL PROTEIN OF 290 KDA"/>
    <property type="match status" value="1"/>
</dbReference>
<evidence type="ECO:0000313" key="10">
    <source>
        <dbReference type="EnsemblMetazoa" id="ENSAATROPP008138"/>
    </source>
</evidence>
<comment type="subcellular location">
    <subcellularLocation>
        <location evidence="1">Cytoplasm</location>
        <location evidence="1">Cytoskeleton</location>
        <location evidence="1">Cilium basal body</location>
    </subcellularLocation>
    <subcellularLocation>
        <location evidence="2">Cytoplasm</location>
        <location evidence="2">Cytoskeleton</location>
        <location evidence="2">Microtubule organizing center</location>
        <location evidence="2">Centrosome</location>
    </subcellularLocation>
</comment>
<sequence length="260" mass="29691">MQEKLCNLEAQNVRLEAKTLQLQLDNDMLRQSDELDRQKRQIKHLEEYVIVLKEELSKATVGCGESINFENLCVRCSRRSGANDLAERNANLEQTILTLKRMVEKLRAENKHLKDHRAREQRTSGNAESSPTHARETIAKELYDRLKKEHEKLQQSHADALNKVSVLQVEIELLSSVSCTRCKVRCAAEPATVASNGGDGSTAHEELRDKLEKKSQLLEKAKILLQRAAAKERYLKEQIDLLRRKCSDLQNVPVIDEISE</sequence>
<evidence type="ECO:0000256" key="7">
    <source>
        <dbReference type="ARBA" id="ARBA00023273"/>
    </source>
</evidence>
<feature type="compositionally biased region" description="Polar residues" evidence="9">
    <location>
        <begin position="123"/>
        <end position="132"/>
    </location>
</feature>
<name>A0AAG5DBS8_ANOAO</name>
<dbReference type="GO" id="GO:0034451">
    <property type="term" value="C:centriolar satellite"/>
    <property type="evidence" value="ECO:0007669"/>
    <property type="project" value="TreeGrafter"/>
</dbReference>
<keyword evidence="3" id="KW-0963">Cytoplasm</keyword>
<keyword evidence="4" id="KW-0970">Cilium biogenesis/degradation</keyword>
<feature type="region of interest" description="Disordered" evidence="9">
    <location>
        <begin position="110"/>
        <end position="135"/>
    </location>
</feature>
<dbReference type="InterPro" id="IPR026201">
    <property type="entry name" value="Cep290"/>
</dbReference>
<dbReference type="GO" id="GO:0097711">
    <property type="term" value="P:ciliary basal body-plasma membrane docking"/>
    <property type="evidence" value="ECO:0007669"/>
    <property type="project" value="TreeGrafter"/>
</dbReference>
<dbReference type="PANTHER" id="PTHR18879:SF20">
    <property type="entry name" value="CENTROSOMAL PROTEIN OF 290 KDA"/>
    <property type="match status" value="1"/>
</dbReference>
<reference evidence="10" key="1">
    <citation type="submission" date="2024-04" db="UniProtKB">
        <authorList>
            <consortium name="EnsemblMetazoa"/>
        </authorList>
    </citation>
    <scope>IDENTIFICATION</scope>
    <source>
        <strain evidence="10">EBRO</strain>
    </source>
</reference>
<evidence type="ECO:0000256" key="8">
    <source>
        <dbReference type="SAM" id="Coils"/>
    </source>
</evidence>
<evidence type="ECO:0000256" key="3">
    <source>
        <dbReference type="ARBA" id="ARBA00022490"/>
    </source>
</evidence>
<keyword evidence="6" id="KW-0206">Cytoskeleton</keyword>
<feature type="coiled-coil region" evidence="8">
    <location>
        <begin position="28"/>
        <end position="55"/>
    </location>
</feature>
<evidence type="ECO:0000256" key="9">
    <source>
        <dbReference type="SAM" id="MobiDB-lite"/>
    </source>
</evidence>
<organism evidence="10 11">
    <name type="scientific">Anopheles atroparvus</name>
    <name type="common">European mosquito</name>
    <dbReference type="NCBI Taxonomy" id="41427"/>
    <lineage>
        <taxon>Eukaryota</taxon>
        <taxon>Metazoa</taxon>
        <taxon>Ecdysozoa</taxon>
        <taxon>Arthropoda</taxon>
        <taxon>Hexapoda</taxon>
        <taxon>Insecta</taxon>
        <taxon>Pterygota</taxon>
        <taxon>Neoptera</taxon>
        <taxon>Endopterygota</taxon>
        <taxon>Diptera</taxon>
        <taxon>Nematocera</taxon>
        <taxon>Culicoidea</taxon>
        <taxon>Culicidae</taxon>
        <taxon>Anophelinae</taxon>
        <taxon>Anopheles</taxon>
    </lineage>
</organism>